<accession>A0A917BI38</accession>
<feature type="transmembrane region" description="Helical" evidence="8">
    <location>
        <begin position="388"/>
        <end position="410"/>
    </location>
</feature>
<keyword evidence="10" id="KW-1185">Reference proteome</keyword>
<name>A0A917BI38_9ACTN</name>
<feature type="transmembrane region" description="Helical" evidence="8">
    <location>
        <begin position="136"/>
        <end position="160"/>
    </location>
</feature>
<feature type="transmembrane region" description="Helical" evidence="8">
    <location>
        <begin position="355"/>
        <end position="376"/>
    </location>
</feature>
<feature type="transmembrane region" description="Helical" evidence="8">
    <location>
        <begin position="20"/>
        <end position="37"/>
    </location>
</feature>
<organism evidence="9 10">
    <name type="scientific">Marmoricola endophyticus</name>
    <dbReference type="NCBI Taxonomy" id="2040280"/>
    <lineage>
        <taxon>Bacteria</taxon>
        <taxon>Bacillati</taxon>
        <taxon>Actinomycetota</taxon>
        <taxon>Actinomycetes</taxon>
        <taxon>Propionibacteriales</taxon>
        <taxon>Nocardioidaceae</taxon>
        <taxon>Marmoricola</taxon>
    </lineage>
</organism>
<evidence type="ECO:0000256" key="7">
    <source>
        <dbReference type="ARBA" id="ARBA00023136"/>
    </source>
</evidence>
<feature type="transmembrane region" description="Helical" evidence="8">
    <location>
        <begin position="416"/>
        <end position="436"/>
    </location>
</feature>
<feature type="transmembrane region" description="Helical" evidence="8">
    <location>
        <begin position="49"/>
        <end position="72"/>
    </location>
</feature>
<comment type="similarity">
    <text evidence="2">Belongs to the multi antimicrobial extrusion (MATE) (TC 2.A.66.1) family.</text>
</comment>
<dbReference type="Proteomes" id="UP000649179">
    <property type="component" value="Unassembled WGS sequence"/>
</dbReference>
<evidence type="ECO:0000256" key="1">
    <source>
        <dbReference type="ARBA" id="ARBA00004651"/>
    </source>
</evidence>
<evidence type="ECO:0000256" key="5">
    <source>
        <dbReference type="ARBA" id="ARBA00022692"/>
    </source>
</evidence>
<dbReference type="EMBL" id="BMKQ01000001">
    <property type="protein sequence ID" value="GGF45591.1"/>
    <property type="molecule type" value="Genomic_DNA"/>
</dbReference>
<dbReference type="GO" id="GO:0005886">
    <property type="term" value="C:plasma membrane"/>
    <property type="evidence" value="ECO:0007669"/>
    <property type="project" value="UniProtKB-SubCell"/>
</dbReference>
<dbReference type="RefSeq" id="WP_188779587.1">
    <property type="nucleotide sequence ID" value="NZ_BMKQ01000001.1"/>
</dbReference>
<keyword evidence="7 8" id="KW-0472">Membrane</keyword>
<dbReference type="GO" id="GO:0015297">
    <property type="term" value="F:antiporter activity"/>
    <property type="evidence" value="ECO:0007669"/>
    <property type="project" value="InterPro"/>
</dbReference>
<feature type="transmembrane region" description="Helical" evidence="8">
    <location>
        <begin position="167"/>
        <end position="186"/>
    </location>
</feature>
<keyword evidence="3" id="KW-0813">Transport</keyword>
<feature type="transmembrane region" description="Helical" evidence="8">
    <location>
        <begin position="236"/>
        <end position="261"/>
    </location>
</feature>
<dbReference type="PANTHER" id="PTHR42893">
    <property type="entry name" value="PROTEIN DETOXIFICATION 44, CHLOROPLASTIC-RELATED"/>
    <property type="match status" value="1"/>
</dbReference>
<keyword evidence="5 8" id="KW-0812">Transmembrane</keyword>
<dbReference type="AlphaFoldDB" id="A0A917BI38"/>
<feature type="transmembrane region" description="Helical" evidence="8">
    <location>
        <begin position="323"/>
        <end position="343"/>
    </location>
</feature>
<evidence type="ECO:0000256" key="8">
    <source>
        <dbReference type="SAM" id="Phobius"/>
    </source>
</evidence>
<dbReference type="InterPro" id="IPR002528">
    <property type="entry name" value="MATE_fam"/>
</dbReference>
<dbReference type="Pfam" id="PF01554">
    <property type="entry name" value="MatE"/>
    <property type="match status" value="2"/>
</dbReference>
<protein>
    <submittedName>
        <fullName evidence="9">MATE family efflux transporter</fullName>
    </submittedName>
</protein>
<evidence type="ECO:0000313" key="10">
    <source>
        <dbReference type="Proteomes" id="UP000649179"/>
    </source>
</evidence>
<dbReference type="GO" id="GO:0042910">
    <property type="term" value="F:xenobiotic transmembrane transporter activity"/>
    <property type="evidence" value="ECO:0007669"/>
    <property type="project" value="InterPro"/>
</dbReference>
<sequence>MPRQVPRSTNRETDREILRLGFPALLALVAEPLFLLADSAVVGHLGTAPLAGLGIAGAVLQTLVNLCVFLAYGTTAAVARRLGAGDLRGALAQGLDGTWLAVTIGIVVTAVGAGLAEPLVALLGAHGDVAEQATTYLRIAAFGAVPLLVMLATTGILRGVQNTRTPLVVAVAGNLLNVVLNVALVYGLDLGIAGSAIGSVVAQVLSAAALLAVVVRVARREGASLRPRWLGVRASAGAGVPLVVRTLTLRAALLVTTYAVATAATGRASEVDLATHQLATTVWGFLVFVLDAVAIAAQALTGKALGEGDVASVRRLTDRMVRWGWVSGIGTGVLLAAVSPFLGALFTPDPEVRSLLVPVLLVAALGQPVAGVVFVLDGVLIGAGDGKYLAVAGTVVLVVYAPVVLALAALGLGDLVLVWVAFAAVFMGARLVVLLARARGTRWMVTGA</sequence>
<dbReference type="NCBIfam" id="TIGR00797">
    <property type="entry name" value="matE"/>
    <property type="match status" value="1"/>
</dbReference>
<comment type="subcellular location">
    <subcellularLocation>
        <location evidence="1">Cell membrane</location>
        <topology evidence="1">Multi-pass membrane protein</topology>
    </subcellularLocation>
</comment>
<dbReference type="CDD" id="cd13136">
    <property type="entry name" value="MATE_DinF_like"/>
    <property type="match status" value="1"/>
</dbReference>
<evidence type="ECO:0000256" key="6">
    <source>
        <dbReference type="ARBA" id="ARBA00022989"/>
    </source>
</evidence>
<reference evidence="9" key="1">
    <citation type="journal article" date="2014" name="Int. J. Syst. Evol. Microbiol.">
        <title>Complete genome sequence of Corynebacterium casei LMG S-19264T (=DSM 44701T), isolated from a smear-ripened cheese.</title>
        <authorList>
            <consortium name="US DOE Joint Genome Institute (JGI-PGF)"/>
            <person name="Walter F."/>
            <person name="Albersmeier A."/>
            <person name="Kalinowski J."/>
            <person name="Ruckert C."/>
        </authorList>
    </citation>
    <scope>NUCLEOTIDE SEQUENCE</scope>
    <source>
        <strain evidence="9">CGMCC 1.16067</strain>
    </source>
</reference>
<keyword evidence="6 8" id="KW-1133">Transmembrane helix</keyword>
<dbReference type="PANTHER" id="PTHR42893:SF46">
    <property type="entry name" value="PROTEIN DETOXIFICATION 44, CHLOROPLASTIC"/>
    <property type="match status" value="1"/>
</dbReference>
<feature type="transmembrane region" description="Helical" evidence="8">
    <location>
        <begin position="192"/>
        <end position="215"/>
    </location>
</feature>
<reference evidence="9" key="2">
    <citation type="submission" date="2020-09" db="EMBL/GenBank/DDBJ databases">
        <authorList>
            <person name="Sun Q."/>
            <person name="Zhou Y."/>
        </authorList>
    </citation>
    <scope>NUCLEOTIDE SEQUENCE</scope>
    <source>
        <strain evidence="9">CGMCC 1.16067</strain>
    </source>
</reference>
<dbReference type="InterPro" id="IPR048279">
    <property type="entry name" value="MdtK-like"/>
</dbReference>
<evidence type="ECO:0000256" key="2">
    <source>
        <dbReference type="ARBA" id="ARBA00010199"/>
    </source>
</evidence>
<proteinExistence type="inferred from homology"/>
<evidence type="ECO:0000256" key="4">
    <source>
        <dbReference type="ARBA" id="ARBA00022475"/>
    </source>
</evidence>
<feature type="transmembrane region" description="Helical" evidence="8">
    <location>
        <begin position="281"/>
        <end position="302"/>
    </location>
</feature>
<dbReference type="InterPro" id="IPR044644">
    <property type="entry name" value="DinF-like"/>
</dbReference>
<gene>
    <name evidence="9" type="ORF">GCM10011519_19370</name>
</gene>
<feature type="transmembrane region" description="Helical" evidence="8">
    <location>
        <begin position="97"/>
        <end position="116"/>
    </location>
</feature>
<evidence type="ECO:0000256" key="3">
    <source>
        <dbReference type="ARBA" id="ARBA00022448"/>
    </source>
</evidence>
<evidence type="ECO:0000313" key="9">
    <source>
        <dbReference type="EMBL" id="GGF45591.1"/>
    </source>
</evidence>
<comment type="caution">
    <text evidence="9">The sequence shown here is derived from an EMBL/GenBank/DDBJ whole genome shotgun (WGS) entry which is preliminary data.</text>
</comment>
<dbReference type="PIRSF" id="PIRSF006603">
    <property type="entry name" value="DinF"/>
    <property type="match status" value="1"/>
</dbReference>
<keyword evidence="4" id="KW-1003">Cell membrane</keyword>